<comment type="caution">
    <text evidence="2">The sequence shown here is derived from an EMBL/GenBank/DDBJ whole genome shotgun (WGS) entry which is preliminary data.</text>
</comment>
<evidence type="ECO:0000313" key="2">
    <source>
        <dbReference type="EMBL" id="MDT8843785.1"/>
    </source>
</evidence>
<dbReference type="Proteomes" id="UP001246473">
    <property type="component" value="Unassembled WGS sequence"/>
</dbReference>
<dbReference type="RefSeq" id="WP_315697750.1">
    <property type="nucleotide sequence ID" value="NZ_JANSLM010000029.1"/>
</dbReference>
<dbReference type="AlphaFoldDB" id="A0AAP5QJI4"/>
<sequence length="72" mass="7848">MKKQITTAAALGALLAVACLLWEQQSTAALSVSAGKARRVSRANQSPFDRRLRLAMSTDVRRASRRDDCVTT</sequence>
<proteinExistence type="predicted"/>
<evidence type="ECO:0008006" key="4">
    <source>
        <dbReference type="Google" id="ProtNLM"/>
    </source>
</evidence>
<evidence type="ECO:0000313" key="3">
    <source>
        <dbReference type="Proteomes" id="UP001246473"/>
    </source>
</evidence>
<dbReference type="EMBL" id="JANSLM010000029">
    <property type="protein sequence ID" value="MDT8843785.1"/>
    <property type="molecule type" value="Genomic_DNA"/>
</dbReference>
<reference evidence="2" key="1">
    <citation type="submission" date="2022-08" db="EMBL/GenBank/DDBJ databases">
        <authorList>
            <person name="Kim S.-J."/>
        </authorList>
    </citation>
    <scope>NUCLEOTIDE SEQUENCE</scope>
    <source>
        <strain evidence="2">KJ</strain>
    </source>
</reference>
<evidence type="ECO:0000256" key="1">
    <source>
        <dbReference type="SAM" id="SignalP"/>
    </source>
</evidence>
<feature type="signal peptide" evidence="1">
    <location>
        <begin position="1"/>
        <end position="28"/>
    </location>
</feature>
<feature type="chain" id="PRO_5042917078" description="Secreted protein" evidence="1">
    <location>
        <begin position="29"/>
        <end position="72"/>
    </location>
</feature>
<dbReference type="PROSITE" id="PS51257">
    <property type="entry name" value="PROKAR_LIPOPROTEIN"/>
    <property type="match status" value="1"/>
</dbReference>
<organism evidence="2 3">
    <name type="scientific">Paraburkholderia fungorum</name>
    <dbReference type="NCBI Taxonomy" id="134537"/>
    <lineage>
        <taxon>Bacteria</taxon>
        <taxon>Pseudomonadati</taxon>
        <taxon>Pseudomonadota</taxon>
        <taxon>Betaproteobacteria</taxon>
        <taxon>Burkholderiales</taxon>
        <taxon>Burkholderiaceae</taxon>
        <taxon>Paraburkholderia</taxon>
    </lineage>
</organism>
<gene>
    <name evidence="2" type="ORF">ParKJ_41025</name>
</gene>
<protein>
    <recommendedName>
        <fullName evidence="4">Secreted protein</fullName>
    </recommendedName>
</protein>
<name>A0AAP5QJI4_9BURK</name>
<keyword evidence="1" id="KW-0732">Signal</keyword>
<accession>A0AAP5QJI4</accession>